<dbReference type="AlphaFoldDB" id="Q6CMR2"/>
<reference evidence="1 2" key="1">
    <citation type="journal article" date="2004" name="Nature">
        <title>Genome evolution in yeasts.</title>
        <authorList>
            <consortium name="Genolevures"/>
            <person name="Dujon B."/>
            <person name="Sherman D."/>
            <person name="Fischer G."/>
            <person name="Durrens P."/>
            <person name="Casaregola S."/>
            <person name="Lafontaine I."/>
            <person name="de Montigny J."/>
            <person name="Marck C."/>
            <person name="Neuveglise C."/>
            <person name="Talla E."/>
            <person name="Goffard N."/>
            <person name="Frangeul L."/>
            <person name="Aigle M."/>
            <person name="Anthouard V."/>
            <person name="Babour A."/>
            <person name="Barbe V."/>
            <person name="Barnay S."/>
            <person name="Blanchin S."/>
            <person name="Beckerich J.M."/>
            <person name="Beyne E."/>
            <person name="Bleykasten C."/>
            <person name="Boisrame A."/>
            <person name="Boyer J."/>
            <person name="Cattolico L."/>
            <person name="Confanioleri F."/>
            <person name="de Daruvar A."/>
            <person name="Despons L."/>
            <person name="Fabre E."/>
            <person name="Fairhead C."/>
            <person name="Ferry-Dumazet H."/>
            <person name="Groppi A."/>
            <person name="Hantraye F."/>
            <person name="Hennequin C."/>
            <person name="Jauniaux N."/>
            <person name="Joyet P."/>
            <person name="Kachouri R."/>
            <person name="Kerrest A."/>
            <person name="Koszul R."/>
            <person name="Lemaire M."/>
            <person name="Lesur I."/>
            <person name="Ma L."/>
            <person name="Muller H."/>
            <person name="Nicaud J.M."/>
            <person name="Nikolski M."/>
            <person name="Oztas S."/>
            <person name="Ozier-Kalogeropoulos O."/>
            <person name="Pellenz S."/>
            <person name="Potier S."/>
            <person name="Richard G.F."/>
            <person name="Straub M.L."/>
            <person name="Suleau A."/>
            <person name="Swennene D."/>
            <person name="Tekaia F."/>
            <person name="Wesolowski-Louvel M."/>
            <person name="Westhof E."/>
            <person name="Wirth B."/>
            <person name="Zeniou-Meyer M."/>
            <person name="Zivanovic I."/>
            <person name="Bolotin-Fukuhara M."/>
            <person name="Thierry A."/>
            <person name="Bouchier C."/>
            <person name="Caudron B."/>
            <person name="Scarpelli C."/>
            <person name="Gaillardin C."/>
            <person name="Weissenbach J."/>
            <person name="Wincker P."/>
            <person name="Souciet J.L."/>
        </authorList>
    </citation>
    <scope>NUCLEOTIDE SEQUENCE [LARGE SCALE GENOMIC DNA]</scope>
    <source>
        <strain evidence="2">ATCC 8585 / CBS 2359 / DSM 70799 / NBRC 1267 / NRRL Y-1140 / WM37</strain>
    </source>
</reference>
<keyword evidence="2" id="KW-1185">Reference proteome</keyword>
<dbReference type="KEGG" id="kla:KLLA0_E18327g"/>
<sequence>MPQDMPNFSHELCNRREALPSEFTMTYYREVVNDHGTFRGMYDPSEDTLDIIESPSFENASKLSLRRILHCLSPRSHRVIRGPGIHKFRVWLNKKPILSSPESLDSESHFIDEASDSCHYEPFRTVPLPRRNKHRTKITEYSHSLRQTVRQWFHHDLTSQNQTSKNYHHLDESTMDSAYSNSTLADGLVDYKTKRQTYSPTQTFDGPTALM</sequence>
<accession>Q6CMR2</accession>
<protein>
    <submittedName>
        <fullName evidence="1">KLLA0E18327p</fullName>
    </submittedName>
</protein>
<evidence type="ECO:0000313" key="2">
    <source>
        <dbReference type="Proteomes" id="UP000000598"/>
    </source>
</evidence>
<dbReference type="RefSeq" id="XP_454777.1">
    <property type="nucleotide sequence ID" value="XM_454777.1"/>
</dbReference>
<organism evidence="1 2">
    <name type="scientific">Kluyveromyces lactis (strain ATCC 8585 / CBS 2359 / DSM 70799 / NBRC 1267 / NRRL Y-1140 / WM37)</name>
    <name type="common">Yeast</name>
    <name type="synonym">Candida sphaerica</name>
    <dbReference type="NCBI Taxonomy" id="284590"/>
    <lineage>
        <taxon>Eukaryota</taxon>
        <taxon>Fungi</taxon>
        <taxon>Dikarya</taxon>
        <taxon>Ascomycota</taxon>
        <taxon>Saccharomycotina</taxon>
        <taxon>Saccharomycetes</taxon>
        <taxon>Saccharomycetales</taxon>
        <taxon>Saccharomycetaceae</taxon>
        <taxon>Kluyveromyces</taxon>
    </lineage>
</organism>
<dbReference type="EMBL" id="CR382125">
    <property type="protein sequence ID" value="CAG99864.1"/>
    <property type="molecule type" value="Genomic_DNA"/>
</dbReference>
<evidence type="ECO:0000313" key="1">
    <source>
        <dbReference type="EMBL" id="CAG99864.1"/>
    </source>
</evidence>
<gene>
    <name evidence="1" type="ORF">KLLA0_E18327g</name>
</gene>
<name>Q6CMR2_KLULA</name>
<dbReference type="GeneID" id="2894754"/>
<dbReference type="InParanoid" id="Q6CMR2"/>
<dbReference type="PaxDb" id="284590-Q6CMR2"/>
<proteinExistence type="predicted"/>
<dbReference type="Proteomes" id="UP000000598">
    <property type="component" value="Chromosome E"/>
</dbReference>
<dbReference type="HOGENOM" id="CLU_1305043_0_0_1"/>